<dbReference type="Gene3D" id="3.40.50.720">
    <property type="entry name" value="NAD(P)-binding Rossmann-like Domain"/>
    <property type="match status" value="1"/>
</dbReference>
<evidence type="ECO:0000313" key="3">
    <source>
        <dbReference type="Proteomes" id="UP000562027"/>
    </source>
</evidence>
<sequence length="297" mass="31685">MKVLLCGAQGFIGRHLLARLRAQGHQVLATSSRNTPPQASAGIEWIQADFRRDLDPAVWRPRLEGVDAVINAVGVLRDRRKRPMEAIHHLGPAALFEACAQAGVGRVLQISALGIAHSETRYACSKRAAETRLQALQQAGRLNATLIQPSIVFGPGGASSALFLRLARLPVLLLPAEALQCQVQALAVADLAEACERLLGQTGPARLAAVGPQAQSLADLIASLRQELGQAPAWVGVLPGKISRLSARLGDCLPFQPWGRETLTLLQQPNCADPAPMQALLGRPPRHVCSFLNPEAA</sequence>
<dbReference type="Proteomes" id="UP000562027">
    <property type="component" value="Unassembled WGS sequence"/>
</dbReference>
<reference evidence="2 3" key="1">
    <citation type="submission" date="2020-08" db="EMBL/GenBank/DDBJ databases">
        <title>Functional genomics of gut bacteria from endangered species of beetles.</title>
        <authorList>
            <person name="Carlos-Shanley C."/>
        </authorList>
    </citation>
    <scope>NUCLEOTIDE SEQUENCE [LARGE SCALE GENOMIC DNA]</scope>
    <source>
        <strain evidence="2 3">S00239</strain>
    </source>
</reference>
<keyword evidence="3" id="KW-1185">Reference proteome</keyword>
<evidence type="ECO:0000259" key="1">
    <source>
        <dbReference type="Pfam" id="PF01370"/>
    </source>
</evidence>
<dbReference type="InterPro" id="IPR001509">
    <property type="entry name" value="Epimerase_deHydtase"/>
</dbReference>
<protein>
    <submittedName>
        <fullName evidence="2">Uncharacterized protein YbjT (DUF2867 family)</fullName>
    </submittedName>
</protein>
<dbReference type="EMBL" id="JACHLP010000005">
    <property type="protein sequence ID" value="MBB4844016.1"/>
    <property type="molecule type" value="Genomic_DNA"/>
</dbReference>
<proteinExistence type="predicted"/>
<dbReference type="Pfam" id="PF01370">
    <property type="entry name" value="Epimerase"/>
    <property type="match status" value="1"/>
</dbReference>
<dbReference type="GO" id="GO:0044877">
    <property type="term" value="F:protein-containing complex binding"/>
    <property type="evidence" value="ECO:0007669"/>
    <property type="project" value="TreeGrafter"/>
</dbReference>
<feature type="domain" description="NAD-dependent epimerase/dehydratase" evidence="1">
    <location>
        <begin position="3"/>
        <end position="201"/>
    </location>
</feature>
<dbReference type="InterPro" id="IPR036291">
    <property type="entry name" value="NAD(P)-bd_dom_sf"/>
</dbReference>
<dbReference type="InterPro" id="IPR051207">
    <property type="entry name" value="ComplexI_NDUFA9_subunit"/>
</dbReference>
<gene>
    <name evidence="2" type="ORF">HNP55_002552</name>
</gene>
<evidence type="ECO:0000313" key="2">
    <source>
        <dbReference type="EMBL" id="MBB4844016.1"/>
    </source>
</evidence>
<dbReference type="PANTHER" id="PTHR12126:SF11">
    <property type="entry name" value="NADH DEHYDROGENASE [UBIQUINONE] 1 ALPHA SUBCOMPLEX SUBUNIT 9, MITOCHONDRIAL"/>
    <property type="match status" value="1"/>
</dbReference>
<dbReference type="AlphaFoldDB" id="A0A840L7I6"/>
<accession>A0A840L7I6</accession>
<dbReference type="RefSeq" id="WP_184299851.1">
    <property type="nucleotide sequence ID" value="NZ_JACHLP010000005.1"/>
</dbReference>
<dbReference type="SUPFAM" id="SSF51735">
    <property type="entry name" value="NAD(P)-binding Rossmann-fold domains"/>
    <property type="match status" value="1"/>
</dbReference>
<name>A0A840L7I6_9BURK</name>
<organism evidence="2 3">
    <name type="scientific">Roseateles oligotrophus</name>
    <dbReference type="NCBI Taxonomy" id="1769250"/>
    <lineage>
        <taxon>Bacteria</taxon>
        <taxon>Pseudomonadati</taxon>
        <taxon>Pseudomonadota</taxon>
        <taxon>Betaproteobacteria</taxon>
        <taxon>Burkholderiales</taxon>
        <taxon>Sphaerotilaceae</taxon>
        <taxon>Roseateles</taxon>
    </lineage>
</organism>
<comment type="caution">
    <text evidence="2">The sequence shown here is derived from an EMBL/GenBank/DDBJ whole genome shotgun (WGS) entry which is preliminary data.</text>
</comment>
<dbReference type="PANTHER" id="PTHR12126">
    <property type="entry name" value="NADH-UBIQUINONE OXIDOREDUCTASE 39 KDA SUBUNIT-RELATED"/>
    <property type="match status" value="1"/>
</dbReference>